<sequence length="82" mass="9586">MSARFRHYLFGVIFIVIAIIQLIRKEYLEFSLYAVAGVTFIVNTLTSEAKLYHIKKQLVILTWILMVVTGILFLYLLQAEYL</sequence>
<evidence type="ECO:0000256" key="1">
    <source>
        <dbReference type="SAM" id="Phobius"/>
    </source>
</evidence>
<protein>
    <submittedName>
        <fullName evidence="2">Uncharacterized protein</fullName>
    </submittedName>
</protein>
<dbReference type="Proteomes" id="UP000772618">
    <property type="component" value="Unassembled WGS sequence"/>
</dbReference>
<keyword evidence="1" id="KW-0812">Transmembrane</keyword>
<organism evidence="2 3">
    <name type="scientific">Chryseosolibacter indicus</name>
    <dbReference type="NCBI Taxonomy" id="2782351"/>
    <lineage>
        <taxon>Bacteria</taxon>
        <taxon>Pseudomonadati</taxon>
        <taxon>Bacteroidota</taxon>
        <taxon>Cytophagia</taxon>
        <taxon>Cytophagales</taxon>
        <taxon>Chryseotaleaceae</taxon>
        <taxon>Chryseosolibacter</taxon>
    </lineage>
</organism>
<feature type="transmembrane region" description="Helical" evidence="1">
    <location>
        <begin position="30"/>
        <end position="46"/>
    </location>
</feature>
<keyword evidence="3" id="KW-1185">Reference proteome</keyword>
<accession>A0ABS5VUB3</accession>
<feature type="transmembrane region" description="Helical" evidence="1">
    <location>
        <begin position="58"/>
        <end position="77"/>
    </location>
</feature>
<dbReference type="EMBL" id="JAHESD010000017">
    <property type="protein sequence ID" value="MBT1703576.1"/>
    <property type="molecule type" value="Genomic_DNA"/>
</dbReference>
<keyword evidence="1" id="KW-1133">Transmembrane helix</keyword>
<dbReference type="RefSeq" id="WP_254153539.1">
    <property type="nucleotide sequence ID" value="NZ_JAHESD010000017.1"/>
</dbReference>
<comment type="caution">
    <text evidence="2">The sequence shown here is derived from an EMBL/GenBank/DDBJ whole genome shotgun (WGS) entry which is preliminary data.</text>
</comment>
<evidence type="ECO:0000313" key="3">
    <source>
        <dbReference type="Proteomes" id="UP000772618"/>
    </source>
</evidence>
<feature type="transmembrane region" description="Helical" evidence="1">
    <location>
        <begin position="7"/>
        <end position="24"/>
    </location>
</feature>
<gene>
    <name evidence="2" type="ORF">KK060_09820</name>
</gene>
<proteinExistence type="predicted"/>
<reference evidence="2 3" key="1">
    <citation type="submission" date="2021-05" db="EMBL/GenBank/DDBJ databases">
        <title>A Polyphasic approach of four new species of the genus Ohtaekwangia: Ohtaekwangia histidinii sp. nov., Ohtaekwangia cretensis sp. nov., Ohtaekwangia indiensis sp. nov., Ohtaekwangia reichenbachii sp. nov. from diverse environment.</title>
        <authorList>
            <person name="Octaviana S."/>
        </authorList>
    </citation>
    <scope>NUCLEOTIDE SEQUENCE [LARGE SCALE GENOMIC DNA]</scope>
    <source>
        <strain evidence="2 3">PWU20</strain>
    </source>
</reference>
<name>A0ABS5VUB3_9BACT</name>
<evidence type="ECO:0000313" key="2">
    <source>
        <dbReference type="EMBL" id="MBT1703576.1"/>
    </source>
</evidence>
<keyword evidence="1" id="KW-0472">Membrane</keyword>